<dbReference type="PANTHER" id="PTHR46517:SF3">
    <property type="entry name" value="FRUCTOSE-2,6-BISPHOSPHATASE TIGAR A-RELATED"/>
    <property type="match status" value="1"/>
</dbReference>
<feature type="active site" description="Tele-phosphohistidine intermediate" evidence="5">
    <location>
        <position position="13"/>
    </location>
</feature>
<dbReference type="SUPFAM" id="SSF53254">
    <property type="entry name" value="Phosphoglycerate mutase-like"/>
    <property type="match status" value="1"/>
</dbReference>
<dbReference type="SMART" id="SM00855">
    <property type="entry name" value="PGAM"/>
    <property type="match status" value="1"/>
</dbReference>
<protein>
    <recommendedName>
        <fullName evidence="2">fructose-2,6-bisphosphate 2-phosphatase</fullName>
        <ecNumber evidence="2">3.1.3.46</ecNumber>
    </recommendedName>
</protein>
<proteinExistence type="inferred from homology"/>
<keyword evidence="8" id="KW-1185">Reference proteome</keyword>
<dbReference type="OrthoDB" id="354304at2759"/>
<dbReference type="EMBL" id="JAERUA010000025">
    <property type="protein sequence ID" value="KAI1882263.1"/>
    <property type="molecule type" value="Genomic_DNA"/>
</dbReference>
<dbReference type="PANTHER" id="PTHR46517">
    <property type="entry name" value="FRUCTOSE-2,6-BISPHOSPHATASE TIGAR"/>
    <property type="match status" value="1"/>
</dbReference>
<evidence type="ECO:0000256" key="5">
    <source>
        <dbReference type="PIRSR" id="PIRSR613078-1"/>
    </source>
</evidence>
<evidence type="ECO:0000256" key="2">
    <source>
        <dbReference type="ARBA" id="ARBA00013067"/>
    </source>
</evidence>
<dbReference type="GO" id="GO:0043456">
    <property type="term" value="P:regulation of pentose-phosphate shunt"/>
    <property type="evidence" value="ECO:0007669"/>
    <property type="project" value="TreeGrafter"/>
</dbReference>
<dbReference type="AlphaFoldDB" id="A0A8T3CBH8"/>
<evidence type="ECO:0000256" key="1">
    <source>
        <dbReference type="ARBA" id="ARBA00000464"/>
    </source>
</evidence>
<organism evidence="7 8">
    <name type="scientific">Albula goreensis</name>
    <dbReference type="NCBI Taxonomy" id="1534307"/>
    <lineage>
        <taxon>Eukaryota</taxon>
        <taxon>Metazoa</taxon>
        <taxon>Chordata</taxon>
        <taxon>Craniata</taxon>
        <taxon>Vertebrata</taxon>
        <taxon>Euteleostomi</taxon>
        <taxon>Actinopterygii</taxon>
        <taxon>Neopterygii</taxon>
        <taxon>Teleostei</taxon>
        <taxon>Albuliformes</taxon>
        <taxon>Albulidae</taxon>
        <taxon>Albula</taxon>
    </lineage>
</organism>
<dbReference type="CDD" id="cd07067">
    <property type="entry name" value="HP_PGM_like"/>
    <property type="match status" value="1"/>
</dbReference>
<gene>
    <name evidence="7" type="ORF">AGOR_G00248880</name>
</gene>
<reference evidence="7" key="1">
    <citation type="submission" date="2021-01" db="EMBL/GenBank/DDBJ databases">
        <authorList>
            <person name="Zahm M."/>
            <person name="Roques C."/>
            <person name="Cabau C."/>
            <person name="Klopp C."/>
            <person name="Donnadieu C."/>
            <person name="Jouanno E."/>
            <person name="Lampietro C."/>
            <person name="Louis A."/>
            <person name="Herpin A."/>
            <person name="Echchiki A."/>
            <person name="Berthelot C."/>
            <person name="Parey E."/>
            <person name="Roest-Crollius H."/>
            <person name="Braasch I."/>
            <person name="Postlethwait J."/>
            <person name="Bobe J."/>
            <person name="Montfort J."/>
            <person name="Bouchez O."/>
            <person name="Begum T."/>
            <person name="Mejri S."/>
            <person name="Adams A."/>
            <person name="Chen W.-J."/>
            <person name="Guiguen Y."/>
        </authorList>
    </citation>
    <scope>NUCLEOTIDE SEQUENCE</scope>
    <source>
        <tissue evidence="7">Blood</tissue>
    </source>
</reference>
<dbReference type="Proteomes" id="UP000829720">
    <property type="component" value="Unassembled WGS sequence"/>
</dbReference>
<accession>A0A8T3CBH8</accession>
<dbReference type="Pfam" id="PF00300">
    <property type="entry name" value="His_Phos_1"/>
    <property type="match status" value="1"/>
</dbReference>
<dbReference type="InterPro" id="IPR013078">
    <property type="entry name" value="His_Pase_superF_clade-1"/>
</dbReference>
<feature type="active site" description="Proton donor/acceptor" evidence="5">
    <location>
        <position position="91"/>
    </location>
</feature>
<dbReference type="InterPro" id="IPR051695">
    <property type="entry name" value="Phosphoglycerate_Mutase"/>
</dbReference>
<dbReference type="GO" id="GO:0045820">
    <property type="term" value="P:negative regulation of glycolytic process"/>
    <property type="evidence" value="ECO:0007669"/>
    <property type="project" value="TreeGrafter"/>
</dbReference>
<dbReference type="InterPro" id="IPR001345">
    <property type="entry name" value="PG/BPGM_mutase_AS"/>
</dbReference>
<feature type="binding site" evidence="6">
    <location>
        <begin position="12"/>
        <end position="19"/>
    </location>
    <ligand>
        <name>substrate</name>
    </ligand>
</feature>
<comment type="catalytic activity">
    <reaction evidence="1">
        <text>beta-D-fructose 2,6-bisphosphate + H2O = beta-D-fructose 6-phosphate + phosphate</text>
        <dbReference type="Rhea" id="RHEA:17289"/>
        <dbReference type="ChEBI" id="CHEBI:15377"/>
        <dbReference type="ChEBI" id="CHEBI:43474"/>
        <dbReference type="ChEBI" id="CHEBI:57634"/>
        <dbReference type="ChEBI" id="CHEBI:58579"/>
        <dbReference type="EC" id="3.1.3.46"/>
    </reaction>
</comment>
<dbReference type="Gene3D" id="3.40.50.1240">
    <property type="entry name" value="Phosphoglycerate mutase-like"/>
    <property type="match status" value="1"/>
</dbReference>
<dbReference type="PROSITE" id="PS00175">
    <property type="entry name" value="PG_MUTASE"/>
    <property type="match status" value="1"/>
</dbReference>
<sequence length="150" mass="16510">MAMLTFGLTMVRHGETQYNKDKLLQGQGIDSPLSEIGKQQAEAAGNYLREVKFTNVFSSNMRRARQTADIIVKNNVHCSGVEIVSDPQLKERSFGIAEGGPVQNMKDMAKAAGQSCPDFTPPQGETPEQILRTFLSTFLSLSGISLWVMQ</sequence>
<comment type="caution">
    <text evidence="7">The sequence shown here is derived from an EMBL/GenBank/DDBJ whole genome shotgun (WGS) entry which is preliminary data.</text>
</comment>
<evidence type="ECO:0000256" key="3">
    <source>
        <dbReference type="ARBA" id="ARBA00022801"/>
    </source>
</evidence>
<feature type="binding site" evidence="6">
    <location>
        <position position="63"/>
    </location>
    <ligand>
        <name>substrate</name>
    </ligand>
</feature>
<dbReference type="EC" id="3.1.3.46" evidence="2"/>
<name>A0A8T3CBH8_9TELE</name>
<comment type="similarity">
    <text evidence="4">Belongs to the phosphoglycerate mutase family.</text>
</comment>
<dbReference type="GO" id="GO:0004331">
    <property type="term" value="F:fructose-2,6-bisphosphate 2-phosphatase activity"/>
    <property type="evidence" value="ECO:0007669"/>
    <property type="project" value="UniProtKB-EC"/>
</dbReference>
<evidence type="ECO:0000313" key="8">
    <source>
        <dbReference type="Proteomes" id="UP000829720"/>
    </source>
</evidence>
<evidence type="ECO:0000256" key="6">
    <source>
        <dbReference type="PIRSR" id="PIRSR613078-2"/>
    </source>
</evidence>
<dbReference type="GO" id="GO:0005829">
    <property type="term" value="C:cytosol"/>
    <property type="evidence" value="ECO:0007669"/>
    <property type="project" value="TreeGrafter"/>
</dbReference>
<evidence type="ECO:0000313" key="7">
    <source>
        <dbReference type="EMBL" id="KAI1882263.1"/>
    </source>
</evidence>
<evidence type="ECO:0000256" key="4">
    <source>
        <dbReference type="ARBA" id="ARBA00038362"/>
    </source>
</evidence>
<dbReference type="InterPro" id="IPR029033">
    <property type="entry name" value="His_PPase_superfam"/>
</dbReference>
<keyword evidence="3" id="KW-0378">Hydrolase</keyword>